<dbReference type="Gramene" id="OGLUM07G06020.1">
    <property type="protein sequence ID" value="OGLUM07G06020.1"/>
    <property type="gene ID" value="OGLUM07G06020"/>
</dbReference>
<organism evidence="2">
    <name type="scientific">Oryza glumipatula</name>
    <dbReference type="NCBI Taxonomy" id="40148"/>
    <lineage>
        <taxon>Eukaryota</taxon>
        <taxon>Viridiplantae</taxon>
        <taxon>Streptophyta</taxon>
        <taxon>Embryophyta</taxon>
        <taxon>Tracheophyta</taxon>
        <taxon>Spermatophyta</taxon>
        <taxon>Magnoliopsida</taxon>
        <taxon>Liliopsida</taxon>
        <taxon>Poales</taxon>
        <taxon>Poaceae</taxon>
        <taxon>BOP clade</taxon>
        <taxon>Oryzoideae</taxon>
        <taxon>Oryzeae</taxon>
        <taxon>Oryzinae</taxon>
        <taxon>Oryza</taxon>
    </lineage>
</organism>
<dbReference type="EnsemblPlants" id="OGLUM07G06020.1">
    <property type="protein sequence ID" value="OGLUM07G06020.1"/>
    <property type="gene ID" value="OGLUM07G06020"/>
</dbReference>
<evidence type="ECO:0000313" key="2">
    <source>
        <dbReference type="EnsemblPlants" id="OGLUM07G06020.1"/>
    </source>
</evidence>
<dbReference type="HOGENOM" id="CLU_2444456_0_0_1"/>
<dbReference type="Proteomes" id="UP000026961">
    <property type="component" value="Chromosome 7"/>
</dbReference>
<accession>A0A0E0AGY6</accession>
<proteinExistence type="predicted"/>
<evidence type="ECO:0000313" key="3">
    <source>
        <dbReference type="Proteomes" id="UP000026961"/>
    </source>
</evidence>
<reference evidence="2" key="1">
    <citation type="submission" date="2015-04" db="UniProtKB">
        <authorList>
            <consortium name="EnsemblPlants"/>
        </authorList>
    </citation>
    <scope>IDENTIFICATION</scope>
</reference>
<reference evidence="2" key="2">
    <citation type="submission" date="2018-05" db="EMBL/GenBank/DDBJ databases">
        <title>OgluRS3 (Oryza glumaepatula Reference Sequence Version 3).</title>
        <authorList>
            <person name="Zhang J."/>
            <person name="Kudrna D."/>
            <person name="Lee S."/>
            <person name="Talag J."/>
            <person name="Welchert J."/>
            <person name="Wing R.A."/>
        </authorList>
    </citation>
    <scope>NUCLEOTIDE SEQUENCE [LARGE SCALE GENOMIC DNA]</scope>
</reference>
<dbReference type="AlphaFoldDB" id="A0A0E0AGY6"/>
<evidence type="ECO:0000256" key="1">
    <source>
        <dbReference type="SAM" id="MobiDB-lite"/>
    </source>
</evidence>
<sequence length="90" mass="9907">MPLDKSFYERYSSCSPGGMLPDNLLPVPTNRRDVVPQIQAQTATPTAATWRVAVTLGGAEKQADYRCERTCSPRPCDRGGDQPQWGTLHS</sequence>
<protein>
    <submittedName>
        <fullName evidence="2">Uncharacterized protein</fullName>
    </submittedName>
</protein>
<keyword evidence="3" id="KW-1185">Reference proteome</keyword>
<name>A0A0E0AGY6_9ORYZ</name>
<feature type="region of interest" description="Disordered" evidence="1">
    <location>
        <begin position="70"/>
        <end position="90"/>
    </location>
</feature>
<feature type="compositionally biased region" description="Basic and acidic residues" evidence="1">
    <location>
        <begin position="70"/>
        <end position="80"/>
    </location>
</feature>